<dbReference type="EMBL" id="BLXZ01000003">
    <property type="protein sequence ID" value="GFO68084.1"/>
    <property type="molecule type" value="Genomic_DNA"/>
</dbReference>
<organism evidence="2 3">
    <name type="scientific">Geomonas limicola</name>
    <dbReference type="NCBI Taxonomy" id="2740186"/>
    <lineage>
        <taxon>Bacteria</taxon>
        <taxon>Pseudomonadati</taxon>
        <taxon>Thermodesulfobacteriota</taxon>
        <taxon>Desulfuromonadia</taxon>
        <taxon>Geobacterales</taxon>
        <taxon>Geobacteraceae</taxon>
        <taxon>Geomonas</taxon>
    </lineage>
</organism>
<keyword evidence="1" id="KW-0732">Signal</keyword>
<evidence type="ECO:0000256" key="1">
    <source>
        <dbReference type="SAM" id="SignalP"/>
    </source>
</evidence>
<comment type="caution">
    <text evidence="2">The sequence shown here is derived from an EMBL/GenBank/DDBJ whole genome shotgun (WGS) entry which is preliminary data.</text>
</comment>
<gene>
    <name evidence="2" type="ORF">GMLC_16630</name>
</gene>
<evidence type="ECO:0008006" key="4">
    <source>
        <dbReference type="Google" id="ProtNLM"/>
    </source>
</evidence>
<feature type="chain" id="PRO_5027913152" description="Lipoprotein" evidence="1">
    <location>
        <begin position="25"/>
        <end position="211"/>
    </location>
</feature>
<keyword evidence="3" id="KW-1185">Reference proteome</keyword>
<name>A0A6V8N814_9BACT</name>
<reference evidence="3" key="1">
    <citation type="submission" date="2020-06" db="EMBL/GenBank/DDBJ databases">
        <title>Draft genomic sequecing of Geomonas sp. Red745.</title>
        <authorList>
            <person name="Itoh H."/>
            <person name="Xu Z.X."/>
            <person name="Ushijima N."/>
            <person name="Masuda Y."/>
            <person name="Shiratori Y."/>
            <person name="Senoo K."/>
        </authorList>
    </citation>
    <scope>NUCLEOTIDE SEQUENCE [LARGE SCALE GENOMIC DNA]</scope>
    <source>
        <strain evidence="3">Red745</strain>
    </source>
</reference>
<dbReference type="AlphaFoldDB" id="A0A6V8N814"/>
<evidence type="ECO:0000313" key="3">
    <source>
        <dbReference type="Proteomes" id="UP000587586"/>
    </source>
</evidence>
<proteinExistence type="predicted"/>
<sequence>MRFVLTKILLPVLLLALFTTSALAAVGCDLNNPDRDVPRLFPESTSFKTVYVSIQKLGGPALLKKIENRLGAQSIALYAPVDVPYTLYEIYKDKKKVGYIHGVNQKGQFGGIQVFIAQDLTGKVKTFYLQKITGASASKFREAKFARKFEGVTLKDFDHYDPVRGKGTGRVAEVPNPSPELETDYYGILRGLKKNLVLMDEFVFAAERAKP</sequence>
<dbReference type="PROSITE" id="PS51257">
    <property type="entry name" value="PROKAR_LIPOPROTEIN"/>
    <property type="match status" value="1"/>
</dbReference>
<dbReference type="Proteomes" id="UP000587586">
    <property type="component" value="Unassembled WGS sequence"/>
</dbReference>
<dbReference type="RefSeq" id="WP_183360611.1">
    <property type="nucleotide sequence ID" value="NZ_BLXZ01000003.1"/>
</dbReference>
<accession>A0A6V8N814</accession>
<feature type="signal peptide" evidence="1">
    <location>
        <begin position="1"/>
        <end position="24"/>
    </location>
</feature>
<evidence type="ECO:0000313" key="2">
    <source>
        <dbReference type="EMBL" id="GFO68084.1"/>
    </source>
</evidence>
<protein>
    <recommendedName>
        <fullName evidence="4">Lipoprotein</fullName>
    </recommendedName>
</protein>